<evidence type="ECO:0000313" key="2">
    <source>
        <dbReference type="EnsemblPlants" id="KRH07990"/>
    </source>
</evidence>
<dbReference type="EMBL" id="CM000849">
    <property type="protein sequence ID" value="KRH07990.1"/>
    <property type="molecule type" value="Genomic_DNA"/>
</dbReference>
<evidence type="ECO:0000313" key="3">
    <source>
        <dbReference type="Proteomes" id="UP000008827"/>
    </source>
</evidence>
<dbReference type="SUPFAM" id="SSF52540">
    <property type="entry name" value="P-loop containing nucleoside triphosphate hydrolases"/>
    <property type="match status" value="1"/>
</dbReference>
<dbReference type="eggNOG" id="KOG0987">
    <property type="taxonomic scope" value="Eukaryota"/>
</dbReference>
<sequence length="504" mass="58663">MYTVEFQKRGLPHAHVLLWLDGENLLHNGSDIDKIISAKLPNLDLYPKLSKKFENSTTIDDDGYPCYRCRDMMSVQKNGVTLGNMNVIPYSPMLLMKYEITNSKDYTKNYTMVDEIKRYYDCKYLSPCEVVWRIFAYDIHERWLVPRKKCYSIGRLSYIPVGVGELYYMRILLPMQRGCINYDSIKTVNGKIYGNFQDACYALRLLMDDREYIDAIKEANEIGSRNQLRKFFVTLLFTNTMTKPYVIWTATWKLSANGIVYQKRRQLNIPSLHIEDRELKELCLIEIEKLLNPNERSLKDYTSLPSPMMNRYCFEALDCTLWDLMHYDKGEGDIEIPTNLLVLDNDKPLLSLVDVVYSNILENLNVSNFFEDRAILAPTLKTSEEANGLCNGTRLQVKHLGQNVITTTVPTSKNFGDTIFITRMNLVPFDVGFPFKFQRRQFPLSLCFVVGLYLPRPVFTHAQLYVAVSRVKSKDRLKMLILDEERKVCTSTKNVVYKEVFENL</sequence>
<dbReference type="STRING" id="3847.K7MGX0"/>
<name>K7MGX0_SOYBN</name>
<organism evidence="1">
    <name type="scientific">Glycine max</name>
    <name type="common">Soybean</name>
    <name type="synonym">Glycine hispida</name>
    <dbReference type="NCBI Taxonomy" id="3847"/>
    <lineage>
        <taxon>Eukaryota</taxon>
        <taxon>Viridiplantae</taxon>
        <taxon>Streptophyta</taxon>
        <taxon>Embryophyta</taxon>
        <taxon>Tracheophyta</taxon>
        <taxon>Spermatophyta</taxon>
        <taxon>Magnoliopsida</taxon>
        <taxon>eudicotyledons</taxon>
        <taxon>Gunneridae</taxon>
        <taxon>Pentapetalae</taxon>
        <taxon>rosids</taxon>
        <taxon>fabids</taxon>
        <taxon>Fabales</taxon>
        <taxon>Fabaceae</taxon>
        <taxon>Papilionoideae</taxon>
        <taxon>50 kb inversion clade</taxon>
        <taxon>NPAAA clade</taxon>
        <taxon>indigoferoid/millettioid clade</taxon>
        <taxon>Phaseoleae</taxon>
        <taxon>Glycine</taxon>
        <taxon>Glycine subgen. Soja</taxon>
    </lineage>
</organism>
<reference evidence="1 2" key="1">
    <citation type="journal article" date="2010" name="Nature">
        <title>Genome sequence of the palaeopolyploid soybean.</title>
        <authorList>
            <person name="Schmutz J."/>
            <person name="Cannon S.B."/>
            <person name="Schlueter J."/>
            <person name="Ma J."/>
            <person name="Mitros T."/>
            <person name="Nelson W."/>
            <person name="Hyten D.L."/>
            <person name="Song Q."/>
            <person name="Thelen J.J."/>
            <person name="Cheng J."/>
            <person name="Xu D."/>
            <person name="Hellsten U."/>
            <person name="May G.D."/>
            <person name="Yu Y."/>
            <person name="Sakurai T."/>
            <person name="Umezawa T."/>
            <person name="Bhattacharyya M.K."/>
            <person name="Sandhu D."/>
            <person name="Valliyodan B."/>
            <person name="Lindquist E."/>
            <person name="Peto M."/>
            <person name="Grant D."/>
            <person name="Shu S."/>
            <person name="Goodstein D."/>
            <person name="Barry K."/>
            <person name="Futrell-Griggs M."/>
            <person name="Abernathy B."/>
            <person name="Du J."/>
            <person name="Tian Z."/>
            <person name="Zhu L."/>
            <person name="Gill N."/>
            <person name="Joshi T."/>
            <person name="Libault M."/>
            <person name="Sethuraman A."/>
            <person name="Zhang X.-C."/>
            <person name="Shinozaki K."/>
            <person name="Nguyen H.T."/>
            <person name="Wing R.A."/>
            <person name="Cregan P."/>
            <person name="Specht J."/>
            <person name="Grimwood J."/>
            <person name="Rokhsar D."/>
            <person name="Stacey G."/>
            <person name="Shoemaker R.C."/>
            <person name="Jackson S.A."/>
        </authorList>
    </citation>
    <scope>NUCLEOTIDE SEQUENCE</scope>
    <source>
        <strain evidence="2">cv. Williams 82</strain>
        <tissue evidence="1">Callus</tissue>
    </source>
</reference>
<dbReference type="InterPro" id="IPR027417">
    <property type="entry name" value="P-loop_NTPase"/>
</dbReference>
<protein>
    <submittedName>
        <fullName evidence="1 2">Uncharacterized protein</fullName>
    </submittedName>
</protein>
<dbReference type="InParanoid" id="K7MGX0"/>
<keyword evidence="3" id="KW-1185">Reference proteome</keyword>
<dbReference type="EnsemblPlants" id="KRH07990">
    <property type="protein sequence ID" value="KRH07990"/>
    <property type="gene ID" value="GLYMA_16G122600"/>
</dbReference>
<reference evidence="2" key="2">
    <citation type="submission" date="2018-02" db="UniProtKB">
        <authorList>
            <consortium name="EnsemblPlants"/>
        </authorList>
    </citation>
    <scope>IDENTIFICATION</scope>
    <source>
        <strain evidence="2">Williams 82</strain>
    </source>
</reference>
<evidence type="ECO:0000313" key="1">
    <source>
        <dbReference type="EMBL" id="KRH07990.1"/>
    </source>
</evidence>
<dbReference type="PANTHER" id="PTHR10492:SF78">
    <property type="entry name" value="ATP-DEPENDENT DNA HELICASE"/>
    <property type="match status" value="1"/>
</dbReference>
<reference evidence="1" key="3">
    <citation type="submission" date="2018-07" db="EMBL/GenBank/DDBJ databases">
        <title>WGS assembly of Glycine max.</title>
        <authorList>
            <person name="Schmutz J."/>
            <person name="Cannon S."/>
            <person name="Schlueter J."/>
            <person name="Ma J."/>
            <person name="Mitros T."/>
            <person name="Nelson W."/>
            <person name="Hyten D."/>
            <person name="Song Q."/>
            <person name="Thelen J."/>
            <person name="Cheng J."/>
            <person name="Xu D."/>
            <person name="Hellsten U."/>
            <person name="May G."/>
            <person name="Yu Y."/>
            <person name="Sakurai T."/>
            <person name="Umezawa T."/>
            <person name="Bhattacharyya M."/>
            <person name="Sandhu D."/>
            <person name="Valliyodan B."/>
            <person name="Lindquist E."/>
            <person name="Peto M."/>
            <person name="Grant D."/>
            <person name="Shu S."/>
            <person name="Goodstein D."/>
            <person name="Barry K."/>
            <person name="Futrell-Griggs M."/>
            <person name="Abernathy B."/>
            <person name="Du J."/>
            <person name="Tian Z."/>
            <person name="Zhu L."/>
            <person name="Gill N."/>
            <person name="Joshi T."/>
            <person name="Libault M."/>
            <person name="Sethuraman A."/>
            <person name="Zhang X."/>
            <person name="Shinozaki K."/>
            <person name="Nguyen H."/>
            <person name="Wing R."/>
            <person name="Cregan P."/>
            <person name="Specht J."/>
            <person name="Grimwood J."/>
            <person name="Rokhsar D."/>
            <person name="Stacey G."/>
            <person name="Shoemaker R."/>
            <person name="Jackson S."/>
        </authorList>
    </citation>
    <scope>NUCLEOTIDE SEQUENCE</scope>
    <source>
        <tissue evidence="1">Callus</tissue>
    </source>
</reference>
<dbReference type="PaxDb" id="3847-GLYMA16G23131.1"/>
<dbReference type="AlphaFoldDB" id="K7MGX0"/>
<proteinExistence type="predicted"/>
<accession>K7MGX0</accession>
<dbReference type="Proteomes" id="UP000008827">
    <property type="component" value="Chromosome 16"/>
</dbReference>
<dbReference type="PANTHER" id="PTHR10492">
    <property type="match status" value="1"/>
</dbReference>
<gene>
    <name evidence="1" type="ORF">GLYMA_16G122600</name>
</gene>
<dbReference type="HOGENOM" id="CLU_541225_0_0_1"/>
<dbReference type="Gramene" id="KRH07990">
    <property type="protein sequence ID" value="KRH07990"/>
    <property type="gene ID" value="GLYMA_16G122600"/>
</dbReference>